<sequence>MEIYEPGSRDTVLGSWRCTAPVHVASGEVLRLGALVPDALPSYALRAVAVEHVMWIKDGVLAHKLMVFTEPVA</sequence>
<proteinExistence type="predicted"/>
<protein>
    <submittedName>
        <fullName evidence="1">Uncharacterized protein</fullName>
    </submittedName>
</protein>
<name>A0A2A2B1B3_9BURK</name>
<dbReference type="Proteomes" id="UP000218439">
    <property type="component" value="Unassembled WGS sequence"/>
</dbReference>
<accession>A0A2A2B1B3</accession>
<comment type="caution">
    <text evidence="1">The sequence shown here is derived from an EMBL/GenBank/DDBJ whole genome shotgun (WGS) entry which is preliminary data.</text>
</comment>
<evidence type="ECO:0000313" key="1">
    <source>
        <dbReference type="EMBL" id="PAT43802.1"/>
    </source>
</evidence>
<organism evidence="1 2">
    <name type="scientific">Vandammella animalimorsus</name>
    <dbReference type="NCBI Taxonomy" id="2029117"/>
    <lineage>
        <taxon>Bacteria</taxon>
        <taxon>Pseudomonadati</taxon>
        <taxon>Pseudomonadota</taxon>
        <taxon>Betaproteobacteria</taxon>
        <taxon>Burkholderiales</taxon>
        <taxon>Comamonadaceae</taxon>
        <taxon>Vandammella</taxon>
    </lineage>
</organism>
<gene>
    <name evidence="1" type="ORF">CK621_02910</name>
</gene>
<dbReference type="AlphaFoldDB" id="A0A2A2B1B3"/>
<dbReference type="EMBL" id="NSJE01000003">
    <property type="protein sequence ID" value="PAT43802.1"/>
    <property type="molecule type" value="Genomic_DNA"/>
</dbReference>
<reference evidence="1 2" key="1">
    <citation type="submission" date="2017-08" db="EMBL/GenBank/DDBJ databases">
        <title>WGS of Clinical strains of the CDC Group NO-1 linked to zoonotic infections in humans.</title>
        <authorList>
            <person name="Bernier A.-M."/>
            <person name="Bernard K."/>
        </authorList>
    </citation>
    <scope>NUCLEOTIDE SEQUENCE [LARGE SCALE GENOMIC DNA]</scope>
    <source>
        <strain evidence="1 2">NML120219</strain>
    </source>
</reference>
<evidence type="ECO:0000313" key="2">
    <source>
        <dbReference type="Proteomes" id="UP000218439"/>
    </source>
</evidence>